<dbReference type="Pfam" id="PF13201">
    <property type="entry name" value="PCMD"/>
    <property type="match status" value="1"/>
</dbReference>
<gene>
    <name evidence="2" type="ORF">KMW28_02045</name>
</gene>
<organism evidence="2 3">
    <name type="scientific">Flammeovirga yaeyamensis</name>
    <dbReference type="NCBI Taxonomy" id="367791"/>
    <lineage>
        <taxon>Bacteria</taxon>
        <taxon>Pseudomonadati</taxon>
        <taxon>Bacteroidota</taxon>
        <taxon>Cytophagia</taxon>
        <taxon>Cytophagales</taxon>
        <taxon>Flammeovirgaceae</taxon>
        <taxon>Flammeovirga</taxon>
    </lineage>
</organism>
<protein>
    <submittedName>
        <fullName evidence="2">PCMD domain-containing protein</fullName>
    </submittedName>
</protein>
<dbReference type="RefSeq" id="WP_169667025.1">
    <property type="nucleotide sequence ID" value="NZ_CP076132.1"/>
</dbReference>
<name>A0AAX1N8X5_9BACT</name>
<keyword evidence="3" id="KW-1185">Reference proteome</keyword>
<dbReference type="Proteomes" id="UP000678679">
    <property type="component" value="Chromosome 1"/>
</dbReference>
<dbReference type="PROSITE" id="PS51257">
    <property type="entry name" value="PROKAR_LIPOPROTEIN"/>
    <property type="match status" value="1"/>
</dbReference>
<proteinExistence type="predicted"/>
<dbReference type="InterPro" id="IPR025112">
    <property type="entry name" value="PCMD"/>
</dbReference>
<dbReference type="Gene3D" id="2.60.120.890">
    <property type="entry name" value="BT2081, beta-jelly-roll domain"/>
    <property type="match status" value="1"/>
</dbReference>
<evidence type="ECO:0000259" key="1">
    <source>
        <dbReference type="Pfam" id="PF13201"/>
    </source>
</evidence>
<dbReference type="InterPro" id="IPR038653">
    <property type="entry name" value="Put_CMD_sf"/>
</dbReference>
<dbReference type="KEGG" id="fya:KMW28_02045"/>
<sequence length="359" mass="39576">MKKLNYLMFTTMVVVFTSCIDWDYFGLLNENQIIIFSLEDQTGSPSEIDSVNSLIIVPVNKTADRSNLAPTEIKLSSLATIKPGVGEKQDFRDTVTYVVTAEDGSIQNWKVIAEAQNDEIPNADYEEWYTVGSYQQPGPGSESTGAQYWDTPNRGSNTGGQILVNPADGPTGQYIHMETKITGLPPLIEVLSAASVFSGKFTDGSLDLNNPRKNINFGRNFGSKPISFSVDYKYTPGTDYRVNSQPSTGNDECDIYVLLQVRKDDGTRLRLGTAWHRSGETVSDWTNLKLDIHYGELPENAPSYTGLNQYEDEVETGFADASEFPTHIIIVYSASALGDDFTGAAGSILEIDNFALQYE</sequence>
<evidence type="ECO:0000313" key="2">
    <source>
        <dbReference type="EMBL" id="QWG02388.1"/>
    </source>
</evidence>
<dbReference type="EMBL" id="CP076132">
    <property type="protein sequence ID" value="QWG02388.1"/>
    <property type="molecule type" value="Genomic_DNA"/>
</dbReference>
<accession>A0AAX1N8X5</accession>
<evidence type="ECO:0000313" key="3">
    <source>
        <dbReference type="Proteomes" id="UP000678679"/>
    </source>
</evidence>
<reference evidence="2 3" key="1">
    <citation type="submission" date="2021-05" db="EMBL/GenBank/DDBJ databases">
        <title>Comparative genomic studies on the polysaccharide-degrading batcterial strains of the Flammeovirga genus.</title>
        <authorList>
            <person name="Zewei F."/>
            <person name="Zheng Z."/>
            <person name="Yu L."/>
            <person name="Ruyue G."/>
            <person name="Yanhong M."/>
            <person name="Yuanyuan C."/>
            <person name="Jingyan G."/>
            <person name="Wenjun H."/>
        </authorList>
    </citation>
    <scope>NUCLEOTIDE SEQUENCE [LARGE SCALE GENOMIC DNA]</scope>
    <source>
        <strain evidence="2 3">NBRC:100898</strain>
    </source>
</reference>
<feature type="domain" description="Putative carbohydrate metabolism" evidence="1">
    <location>
        <begin position="126"/>
        <end position="356"/>
    </location>
</feature>
<dbReference type="AlphaFoldDB" id="A0AAX1N8X5"/>
<dbReference type="Gene3D" id="2.60.40.2340">
    <property type="match status" value="1"/>
</dbReference>